<protein>
    <submittedName>
        <fullName evidence="1">Uncharacterized protein</fullName>
    </submittedName>
</protein>
<evidence type="ECO:0000313" key="1">
    <source>
        <dbReference type="EMBL" id="VTP69403.1"/>
    </source>
</evidence>
<sequence>MGVDGMFNLIQQLEAAAIFGAFFTRNALQRFTFHAKWQDPAEGIVGFSTQ</sequence>
<proteinExistence type="predicted"/>
<name>A0A4V6YY02_9ENTR</name>
<dbReference type="EMBL" id="LR590464">
    <property type="protein sequence ID" value="VTP69403.1"/>
    <property type="molecule type" value="Genomic_DNA"/>
</dbReference>
<reference evidence="1 2" key="1">
    <citation type="submission" date="2019-05" db="EMBL/GenBank/DDBJ databases">
        <authorList>
            <consortium name="Pathogen Informatics"/>
        </authorList>
    </citation>
    <scope>NUCLEOTIDE SEQUENCE [LARGE SCALE GENOMIC DNA]</scope>
    <source>
        <strain evidence="1 2">NCTC13032</strain>
    </source>
</reference>
<gene>
    <name evidence="1" type="ORF">NCTC13032_04306</name>
</gene>
<dbReference type="Proteomes" id="UP000310719">
    <property type="component" value="Chromosome"/>
</dbReference>
<organism evidence="1 2">
    <name type="scientific">Leclercia adecarboxylata</name>
    <dbReference type="NCBI Taxonomy" id="83655"/>
    <lineage>
        <taxon>Bacteria</taxon>
        <taxon>Pseudomonadati</taxon>
        <taxon>Pseudomonadota</taxon>
        <taxon>Gammaproteobacteria</taxon>
        <taxon>Enterobacterales</taxon>
        <taxon>Enterobacteriaceae</taxon>
        <taxon>Leclercia</taxon>
    </lineage>
</organism>
<accession>A0A4V6YY02</accession>
<evidence type="ECO:0000313" key="2">
    <source>
        <dbReference type="Proteomes" id="UP000310719"/>
    </source>
</evidence>
<dbReference type="AlphaFoldDB" id="A0A4V6YY02"/>